<dbReference type="PANTHER" id="PTHR30548">
    <property type="entry name" value="2-HYDROXYGLUTARYL-COA DEHYDRATASE, D-COMPONENT-RELATED"/>
    <property type="match status" value="1"/>
</dbReference>
<name>A0A932CM74_UNCTE</name>
<dbReference type="InterPro" id="IPR010327">
    <property type="entry name" value="FldB/FldC_alpha/beta"/>
</dbReference>
<sequence>MQRAKLTELEELLRFYQNARREMGEDPPDEKKINALTFECLIDYLEETLRVADEGKKKIGWFGPGITREPLLAMDIHPYRAELMVGLLPTSRPEALRKYVDIAENAGLPAEMCSIDRGAVGLILSGQLPAPSFIVGASLPCDNIVIGYQIYNSYLGVPSYHPDAPYGDDEESIRYYADQLKKMIAFMEEQTGKKMDWDRLKEIIEESNRAYEYLLETNELRKAVPCPQSGRLLTMSNFLNSVGAGLPKGTAVFRQIHEDARKRARLGQGVVEEERSRAIWFMLPTYFDLSIFDWMEQEFGAVIVMDMFSYAAIRPVDTSTPESMLRGLAVKALNMPMARQLRGPTEFYTDDLVRVCEEYRADSVIYAGHEGCKHGWGIVGLIRDTCK</sequence>
<gene>
    <name evidence="2" type="ORF">HYY20_03945</name>
</gene>
<proteinExistence type="inferred from homology"/>
<dbReference type="Pfam" id="PF06050">
    <property type="entry name" value="HGD-D"/>
    <property type="match status" value="1"/>
</dbReference>
<dbReference type="EMBL" id="JACPRF010000124">
    <property type="protein sequence ID" value="MBI2876011.1"/>
    <property type="molecule type" value="Genomic_DNA"/>
</dbReference>
<comment type="similarity">
    <text evidence="1">Belongs to the FldB/FldC dehydratase alpha/beta subunit family.</text>
</comment>
<feature type="non-terminal residue" evidence="2">
    <location>
        <position position="387"/>
    </location>
</feature>
<evidence type="ECO:0000313" key="2">
    <source>
        <dbReference type="EMBL" id="MBI2876011.1"/>
    </source>
</evidence>
<organism evidence="2 3">
    <name type="scientific">Tectimicrobiota bacterium</name>
    <dbReference type="NCBI Taxonomy" id="2528274"/>
    <lineage>
        <taxon>Bacteria</taxon>
        <taxon>Pseudomonadati</taxon>
        <taxon>Nitrospinota/Tectimicrobiota group</taxon>
        <taxon>Candidatus Tectimicrobiota</taxon>
    </lineage>
</organism>
<comment type="caution">
    <text evidence="2">The sequence shown here is derived from an EMBL/GenBank/DDBJ whole genome shotgun (WGS) entry which is preliminary data.</text>
</comment>
<dbReference type="AlphaFoldDB" id="A0A932CM74"/>
<protein>
    <submittedName>
        <fullName evidence="2">2-hydroxyacyl-CoA dehydratase</fullName>
    </submittedName>
</protein>
<dbReference type="Gene3D" id="3.40.50.11890">
    <property type="match status" value="1"/>
</dbReference>
<dbReference type="PANTHER" id="PTHR30548:SF2">
    <property type="entry name" value="2-HYDROXYACYL-COA DEHYDRATASE,D-COMPONENT"/>
    <property type="match status" value="1"/>
</dbReference>
<accession>A0A932CM74</accession>
<evidence type="ECO:0000256" key="1">
    <source>
        <dbReference type="ARBA" id="ARBA00005806"/>
    </source>
</evidence>
<evidence type="ECO:0000313" key="3">
    <source>
        <dbReference type="Proteomes" id="UP000769766"/>
    </source>
</evidence>
<reference evidence="2" key="1">
    <citation type="submission" date="2020-07" db="EMBL/GenBank/DDBJ databases">
        <title>Huge and variable diversity of episymbiotic CPR bacteria and DPANN archaea in groundwater ecosystems.</title>
        <authorList>
            <person name="He C.Y."/>
            <person name="Keren R."/>
            <person name="Whittaker M."/>
            <person name="Farag I.F."/>
            <person name="Doudna J."/>
            <person name="Cate J.H.D."/>
            <person name="Banfield J.F."/>
        </authorList>
    </citation>
    <scope>NUCLEOTIDE SEQUENCE</scope>
    <source>
        <strain evidence="2">NC_groundwater_672_Ag_B-0.1um_62_36</strain>
    </source>
</reference>
<dbReference type="Proteomes" id="UP000769766">
    <property type="component" value="Unassembled WGS sequence"/>
</dbReference>
<dbReference type="Gene3D" id="3.40.50.11900">
    <property type="match status" value="1"/>
</dbReference>